<keyword evidence="1" id="KW-0472">Membrane</keyword>
<accession>A0A124RA99</accession>
<dbReference type="InterPro" id="IPR007001">
    <property type="entry name" value="Shufflon_N"/>
</dbReference>
<keyword evidence="1" id="KW-1133">Transmembrane helix</keyword>
<dbReference type="OrthoDB" id="7220054at2"/>
<dbReference type="RefSeq" id="WP_059753351.1">
    <property type="nucleotide sequence ID" value="NZ_CP013416.1"/>
</dbReference>
<name>A0A124RA99_9BURK</name>
<proteinExistence type="predicted"/>
<keyword evidence="1" id="KW-0812">Transmembrane</keyword>
<organism evidence="3 4">
    <name type="scientific">Burkholderia ubonensis</name>
    <dbReference type="NCBI Taxonomy" id="101571"/>
    <lineage>
        <taxon>Bacteria</taxon>
        <taxon>Pseudomonadati</taxon>
        <taxon>Pseudomonadota</taxon>
        <taxon>Betaproteobacteria</taxon>
        <taxon>Burkholderiales</taxon>
        <taxon>Burkholderiaceae</taxon>
        <taxon>Burkholderia</taxon>
        <taxon>Burkholderia cepacia complex</taxon>
    </lineage>
</organism>
<sequence>MDIKFSRRRARGFALIEMLGALAIAALMLAGIAMMMDTSLDDVRAQQAAQYQAQVTAAATRALKRDYDAWIQRTAAKQPVVMTLAELQASGDLSGTLQSRNAYGQNTCVMVKQTANGLGLDALVVTAGGEAIGDVDLGPIAAGSGPGGGSISARFPTEARGAYDAWRMPLATFMGGAATKCDPKDAAPPNAGHLANEIFFNGPGQQVNNEYLYRVGIGGHPEVNAMQVPIWLAHTFVEGKQDDANCGTAGSYANGKLGADVTGNLLSCQNGVWRSTGGHWKAPVETPDKLPDDELNRVGDVRLTLDKFRAYAWTGQGWQALAVDRNDNLIVPGVVSAKQYEITGRVVVNTPCAPDPQRPDAGLVSMGQDGQVLSCQGGKWLPQSGIKIGSTDIDCQILMATPGARDFPQCSFTYTGGYPNGSFITYESDGTYTYTIDRQVKLDNNGLIAVSAYMHMAYSTCDQKGREGQMRLVVEVFDRQTNNVIARNEAQSPKLREDAATINVTLNVAAEPRSGYTVRLSSKWATYDSYAKTPWTSTYCSNGQTFLQTPLATGWTINSFY</sequence>
<evidence type="ECO:0000259" key="2">
    <source>
        <dbReference type="Pfam" id="PF04917"/>
    </source>
</evidence>
<dbReference type="InterPro" id="IPR012902">
    <property type="entry name" value="N_methyl_site"/>
</dbReference>
<protein>
    <submittedName>
        <fullName evidence="3">Pilus assembly protein</fullName>
    </submittedName>
</protein>
<dbReference type="EMBL" id="LOXM01000155">
    <property type="protein sequence ID" value="KVG63919.1"/>
    <property type="molecule type" value="Genomic_DNA"/>
</dbReference>
<dbReference type="Pfam" id="PF04917">
    <property type="entry name" value="Shufflon_N"/>
    <property type="match status" value="1"/>
</dbReference>
<gene>
    <name evidence="3" type="ORF">WJ33_28390</name>
</gene>
<evidence type="ECO:0000313" key="4">
    <source>
        <dbReference type="Proteomes" id="UP000064029"/>
    </source>
</evidence>
<dbReference type="Proteomes" id="UP000064029">
    <property type="component" value="Unassembled WGS sequence"/>
</dbReference>
<comment type="caution">
    <text evidence="3">The sequence shown here is derived from an EMBL/GenBank/DDBJ whole genome shotgun (WGS) entry which is preliminary data.</text>
</comment>
<dbReference type="Pfam" id="PF07963">
    <property type="entry name" value="N_methyl"/>
    <property type="match status" value="1"/>
</dbReference>
<evidence type="ECO:0000256" key="1">
    <source>
        <dbReference type="SAM" id="Phobius"/>
    </source>
</evidence>
<reference evidence="3 4" key="1">
    <citation type="submission" date="2015-11" db="EMBL/GenBank/DDBJ databases">
        <title>Expanding the genomic diversity of Burkholderia species for the development of highly accurate diagnostics.</title>
        <authorList>
            <person name="Sahl J."/>
            <person name="Keim P."/>
            <person name="Wagner D."/>
        </authorList>
    </citation>
    <scope>NUCLEOTIDE SEQUENCE [LARGE SCALE GENOMIC DNA]</scope>
    <source>
        <strain evidence="3 4">MSMB2036</strain>
    </source>
</reference>
<evidence type="ECO:0000313" key="3">
    <source>
        <dbReference type="EMBL" id="KVG63919.1"/>
    </source>
</evidence>
<feature type="transmembrane region" description="Helical" evidence="1">
    <location>
        <begin position="12"/>
        <end position="36"/>
    </location>
</feature>
<dbReference type="AlphaFoldDB" id="A0A124RA99"/>
<feature type="domain" description="Bacterial shufflon protein N-terminal" evidence="2">
    <location>
        <begin position="40"/>
        <end position="278"/>
    </location>
</feature>